<evidence type="ECO:0000313" key="2">
    <source>
        <dbReference type="EMBL" id="MFD2533744.1"/>
    </source>
</evidence>
<dbReference type="Proteomes" id="UP001597441">
    <property type="component" value="Unassembled WGS sequence"/>
</dbReference>
<dbReference type="CDD" id="cd02440">
    <property type="entry name" value="AdoMet_MTases"/>
    <property type="match status" value="1"/>
</dbReference>
<gene>
    <name evidence="2" type="ORF">ACFSQS_01410</name>
</gene>
<dbReference type="EMBL" id="JBHULK010000001">
    <property type="protein sequence ID" value="MFD2533744.1"/>
    <property type="molecule type" value="Genomic_DNA"/>
</dbReference>
<comment type="caution">
    <text evidence="2">The sequence shown here is derived from an EMBL/GenBank/DDBJ whole genome shotgun (WGS) entry which is preliminary data.</text>
</comment>
<protein>
    <submittedName>
        <fullName evidence="2">Class I SAM-dependent methyltransferase</fullName>
        <ecNumber evidence="2">2.1.1.-</ecNumber>
    </submittedName>
</protein>
<keyword evidence="2" id="KW-0489">Methyltransferase</keyword>
<dbReference type="GO" id="GO:0032259">
    <property type="term" value="P:methylation"/>
    <property type="evidence" value="ECO:0007669"/>
    <property type="project" value="UniProtKB-KW"/>
</dbReference>
<reference evidence="3" key="1">
    <citation type="journal article" date="2019" name="Int. J. Syst. Evol. Microbiol.">
        <title>The Global Catalogue of Microorganisms (GCM) 10K type strain sequencing project: providing services to taxonomists for standard genome sequencing and annotation.</title>
        <authorList>
            <consortium name="The Broad Institute Genomics Platform"/>
            <consortium name="The Broad Institute Genome Sequencing Center for Infectious Disease"/>
            <person name="Wu L."/>
            <person name="Ma J."/>
        </authorList>
    </citation>
    <scope>NUCLEOTIDE SEQUENCE [LARGE SCALE GENOMIC DNA]</scope>
    <source>
        <strain evidence="3">KCTC 42903</strain>
    </source>
</reference>
<feature type="domain" description="Methyltransferase" evidence="1">
    <location>
        <begin position="86"/>
        <end position="216"/>
    </location>
</feature>
<dbReference type="EC" id="2.1.1.-" evidence="2"/>
<proteinExistence type="predicted"/>
<dbReference type="InterPro" id="IPR029063">
    <property type="entry name" value="SAM-dependent_MTases_sf"/>
</dbReference>
<sequence length="328" mass="38606">MRLITIDDFIDLYAKLKQRGLSFIVSKFSFHKIRRTKSAFNQVDIDASNWWAIPKVKQRWNAMITSNEYIEYEEFVVKNFLNNNQRLKMLSIGSGICSHELKFAKYKNFEDILCLDISDKLLKKAKDTATQQNLNNITFKALDIYDFEFPENYYDIVFFHASLHHFKNIDHLIGTLVNRTLKKNGKLIINEFVGANRLQFPEHQLKAINTALKMLPKKFKKRYKSSFYKKRVYGSGLLRMIIADPSECVESKNILPVIHKYYKTIYEAPYGGNILMTLLKDLSQHFINLDLEKKALLDRLFEFEDNYIKNHASDFVFGIYQTTKKTDN</sequence>
<dbReference type="InterPro" id="IPR025714">
    <property type="entry name" value="Methyltranfer_dom"/>
</dbReference>
<name>A0ABW5JM39_9FLAO</name>
<dbReference type="Pfam" id="PF13847">
    <property type="entry name" value="Methyltransf_31"/>
    <property type="match status" value="1"/>
</dbReference>
<dbReference type="GO" id="GO:0008168">
    <property type="term" value="F:methyltransferase activity"/>
    <property type="evidence" value="ECO:0007669"/>
    <property type="project" value="UniProtKB-KW"/>
</dbReference>
<keyword evidence="3" id="KW-1185">Reference proteome</keyword>
<accession>A0ABW5JM39</accession>
<keyword evidence="2" id="KW-0808">Transferase</keyword>
<organism evidence="2 3">
    <name type="scientific">Gelatiniphilus marinus</name>
    <dbReference type="NCBI Taxonomy" id="1759464"/>
    <lineage>
        <taxon>Bacteria</taxon>
        <taxon>Pseudomonadati</taxon>
        <taxon>Bacteroidota</taxon>
        <taxon>Flavobacteriia</taxon>
        <taxon>Flavobacteriales</taxon>
        <taxon>Flavobacteriaceae</taxon>
        <taxon>Gelatiniphilus</taxon>
    </lineage>
</organism>
<dbReference type="Gene3D" id="3.40.50.150">
    <property type="entry name" value="Vaccinia Virus protein VP39"/>
    <property type="match status" value="1"/>
</dbReference>
<dbReference type="SUPFAM" id="SSF53335">
    <property type="entry name" value="S-adenosyl-L-methionine-dependent methyltransferases"/>
    <property type="match status" value="1"/>
</dbReference>
<dbReference type="RefSeq" id="WP_388012939.1">
    <property type="nucleotide sequence ID" value="NZ_JBHUDT010000001.1"/>
</dbReference>
<evidence type="ECO:0000313" key="3">
    <source>
        <dbReference type="Proteomes" id="UP001597441"/>
    </source>
</evidence>
<evidence type="ECO:0000259" key="1">
    <source>
        <dbReference type="Pfam" id="PF13847"/>
    </source>
</evidence>